<dbReference type="InterPro" id="IPR000960">
    <property type="entry name" value="Flavin_mOase"/>
</dbReference>
<evidence type="ECO:0000256" key="1">
    <source>
        <dbReference type="ARBA" id="ARBA00010139"/>
    </source>
</evidence>
<reference evidence="6" key="2">
    <citation type="submission" date="2023-01" db="EMBL/GenBank/DDBJ databases">
        <authorList>
            <person name="Sun Q."/>
            <person name="Evtushenko L."/>
        </authorList>
    </citation>
    <scope>NUCLEOTIDE SEQUENCE</scope>
    <source>
        <strain evidence="6">VKM Ac-1246</strain>
    </source>
</reference>
<evidence type="ECO:0000256" key="3">
    <source>
        <dbReference type="ARBA" id="ARBA00022827"/>
    </source>
</evidence>
<dbReference type="EMBL" id="BSEL01000007">
    <property type="protein sequence ID" value="GLJ69888.1"/>
    <property type="molecule type" value="Genomic_DNA"/>
</dbReference>
<evidence type="ECO:0000256" key="5">
    <source>
        <dbReference type="SAM" id="MobiDB-lite"/>
    </source>
</evidence>
<keyword evidence="6" id="KW-0503">Monooxygenase</keyword>
<gene>
    <name evidence="6" type="ORF">GCM10017579_39240</name>
</gene>
<dbReference type="GO" id="GO:0004497">
    <property type="term" value="F:monooxygenase activity"/>
    <property type="evidence" value="ECO:0007669"/>
    <property type="project" value="UniProtKB-KW"/>
</dbReference>
<proteinExistence type="inferred from homology"/>
<accession>A0ABQ5T1T7</accession>
<keyword evidence="2" id="KW-0285">Flavoprotein</keyword>
<dbReference type="PANTHER" id="PTHR42877:SF4">
    <property type="entry name" value="FAD_NAD(P)-BINDING DOMAIN-CONTAINING PROTEIN-RELATED"/>
    <property type="match status" value="1"/>
</dbReference>
<dbReference type="RefSeq" id="WP_189118302.1">
    <property type="nucleotide sequence ID" value="NZ_BMRK01000006.1"/>
</dbReference>
<dbReference type="InterPro" id="IPR051209">
    <property type="entry name" value="FAD-bind_Monooxygenase_sf"/>
</dbReference>
<dbReference type="Pfam" id="PF00743">
    <property type="entry name" value="FMO-like"/>
    <property type="match status" value="1"/>
</dbReference>
<dbReference type="SUPFAM" id="SSF51905">
    <property type="entry name" value="FAD/NAD(P)-binding domain"/>
    <property type="match status" value="2"/>
</dbReference>
<organism evidence="6 7">
    <name type="scientific">Nocardioides luteus</name>
    <dbReference type="NCBI Taxonomy" id="1844"/>
    <lineage>
        <taxon>Bacteria</taxon>
        <taxon>Bacillati</taxon>
        <taxon>Actinomycetota</taxon>
        <taxon>Actinomycetes</taxon>
        <taxon>Propionibacteriales</taxon>
        <taxon>Nocardioidaceae</taxon>
        <taxon>Nocardioides</taxon>
    </lineage>
</organism>
<dbReference type="InterPro" id="IPR036188">
    <property type="entry name" value="FAD/NAD-bd_sf"/>
</dbReference>
<dbReference type="InterPro" id="IPR020946">
    <property type="entry name" value="Flavin_mOase-like"/>
</dbReference>
<keyword evidence="3" id="KW-0274">FAD</keyword>
<reference evidence="6" key="1">
    <citation type="journal article" date="2014" name="Int. J. Syst. Evol. Microbiol.">
        <title>Complete genome of a new Firmicutes species belonging to the dominant human colonic microbiota ('Ruminococcus bicirculans') reveals two chromosomes and a selective capacity to utilize plant glucans.</title>
        <authorList>
            <consortium name="NISC Comparative Sequencing Program"/>
            <person name="Wegmann U."/>
            <person name="Louis P."/>
            <person name="Goesmann A."/>
            <person name="Henrissat B."/>
            <person name="Duncan S.H."/>
            <person name="Flint H.J."/>
        </authorList>
    </citation>
    <scope>NUCLEOTIDE SEQUENCE</scope>
    <source>
        <strain evidence="6">VKM Ac-1246</strain>
    </source>
</reference>
<evidence type="ECO:0000256" key="4">
    <source>
        <dbReference type="ARBA" id="ARBA00023002"/>
    </source>
</evidence>
<dbReference type="PRINTS" id="PR00370">
    <property type="entry name" value="FMOXYGENASE"/>
</dbReference>
<dbReference type="Gene3D" id="3.50.50.60">
    <property type="entry name" value="FAD/NAD(P)-binding domain"/>
    <property type="match status" value="2"/>
</dbReference>
<name>A0ABQ5T1T7_9ACTN</name>
<dbReference type="PANTHER" id="PTHR42877">
    <property type="entry name" value="L-ORNITHINE N(5)-MONOOXYGENASE-RELATED"/>
    <property type="match status" value="1"/>
</dbReference>
<protein>
    <submittedName>
        <fullName evidence="6">Monooxygenase</fullName>
    </submittedName>
</protein>
<keyword evidence="4" id="KW-0560">Oxidoreductase</keyword>
<comment type="caution">
    <text evidence="6">The sequence shown here is derived from an EMBL/GenBank/DDBJ whole genome shotgun (WGS) entry which is preliminary data.</text>
</comment>
<dbReference type="Proteomes" id="UP001142292">
    <property type="component" value="Unassembled WGS sequence"/>
</dbReference>
<evidence type="ECO:0000313" key="7">
    <source>
        <dbReference type="Proteomes" id="UP001142292"/>
    </source>
</evidence>
<evidence type="ECO:0000256" key="2">
    <source>
        <dbReference type="ARBA" id="ARBA00022630"/>
    </source>
</evidence>
<sequence>MNPSHSAAHSPTKVDDVYWRDDYSPIDASDEELARIVAGADLPSLLTALAAVTGDHALIPTHLRPPWPPVETTPKPQGGLSESAQAEARELALAGLKRVRDEQLTKPRALFPEEARAIVEFITGGAGEADAALMMHELDLVTDRPGAPRWRFEDVAPDRDFEVAVIGTGMSGIAAMYRLKQAGVPFVVFEKNPEVGGTWWANTYPGVRLDTPTFGYSFSFAQRADWRSAFAEGAEIEEYAVEIVDRAQLREHVEFDTEVVSMTWDEESSAWEVVVRRDGVEQVRRFHAVIAATGQLEKPNVPSFPGQDDFRGVQMHSARWNHDVDLSGKRVAVVGTGASAYQIVPSIVDDVAHLDVFQRSGPWTVPAPNYHDPTPEPVAWLCEHLPHYGQWFRFQAFWGARTGRLHTVKVDPEWDRTDSVSEVNLRVRETLTEIMRKQWAAKPEMLDIVVPDYPPGGKRMLRDNGVWAEALHQEHTRVVTAGIERFTPDGIVTADGEEHPVDVVIYATGFKASDYLDPIVVTGPSGKTLKEHWNGDATAWAGVAVPGFPNLFLIQGPNTNYVVNGQFHFMIECGVEFTTEAIHQLLRRAMAAVEVTQEALDRFVDWIDRGNAERAWGQPQVQTWYKNSHGRVSQVWPFSHLEYWELTRGADFDADFVLRPRQEGGLRARAS</sequence>
<keyword evidence="7" id="KW-1185">Reference proteome</keyword>
<evidence type="ECO:0000313" key="6">
    <source>
        <dbReference type="EMBL" id="GLJ69888.1"/>
    </source>
</evidence>
<feature type="region of interest" description="Disordered" evidence="5">
    <location>
        <begin position="60"/>
        <end position="80"/>
    </location>
</feature>
<comment type="similarity">
    <text evidence="1">Belongs to the FAD-binding monooxygenase family.</text>
</comment>